<sequence length="827" mass="94168">MSSKECVKVAVRVRPLLNTLNEANTDEIMEVNQNTGLVEIEVPNKSNDVHDLPNKRNRFTFDYAFPPDCTQQEIYETAASEIVSSVLDGYNGTIFAYGQTGSGKTYTMYGIGKAKSATLGIIPRAVTQIFDFISKKGVLYTKDNKTINELLNNNNDNNNQGGNNDNNRSKVSPKKELYKKNSIPIIPHSKSPRKSSVNTNNNTNNLKDIPIPKKSMMKSNSASVFKDKKTERLPQRDDGKLWVSIKASYVQLYNEQLLDLLNDSKDPPKIRLREDPATHSFQMENSTIVDIMSMEDINTLIKIGKRNRIVRATMMNESSTRAHTILSIWIQTVGEVTKTGRLNLVDLAGSEKSSKAGTEGEALREGSSINYALLVLGNCISKLTSREHSKSFRDTQKSATNSNSTETETETETDNYNDTETETETETEPDPDKEKEKEAENPPENENEVEVNIELENKGDTNLTSYRSSASSMNVSTSDSSLSSLPINKLNNSRSTSSLNKNSPRKAPQTSSIGSLGDNKKVSPTSSSSYHIPFRDSRLTMLLKDSLGGNARTLMIATLSPSSFNASETMNTLRYAQKAKMIRNTATVNMDAKDALILKYQREVEDLQRLLAQQTLLVHHLDNDSEDDLDKLKDIEEMAKKKLKFDIEMIQCEIDRTKKETGEMEQEIEEEENNLKKLLENQKEMVNQIDLLKKKESEMKEEEEKLEEKHESPSNNNQSIRRRRNYKNVRLHLHDFGNNSLIDERKRFYYNLVKKKEQLKKTKQKIQEKKILQQTEYDTIFETWKKLSMVVKKHIPKHSLIEIYANAEYNEETLQWHLKKPVKVTPR</sequence>
<feature type="compositionally biased region" description="Basic and acidic residues" evidence="6">
    <location>
        <begin position="700"/>
        <end position="712"/>
    </location>
</feature>
<feature type="region of interest" description="Disordered" evidence="6">
    <location>
        <begin position="386"/>
        <end position="530"/>
    </location>
</feature>
<protein>
    <recommendedName>
        <fullName evidence="4">Kinesin-like protein</fullName>
    </recommendedName>
</protein>
<feature type="compositionally biased region" description="Acidic residues" evidence="6">
    <location>
        <begin position="441"/>
        <end position="453"/>
    </location>
</feature>
<evidence type="ECO:0000256" key="1">
    <source>
        <dbReference type="ARBA" id="ARBA00022741"/>
    </source>
</evidence>
<evidence type="ECO:0000256" key="6">
    <source>
        <dbReference type="SAM" id="MobiDB-lite"/>
    </source>
</evidence>
<feature type="compositionally biased region" description="Basic and acidic residues" evidence="6">
    <location>
        <begin position="386"/>
        <end position="396"/>
    </location>
</feature>
<dbReference type="InterPro" id="IPR027640">
    <property type="entry name" value="Kinesin-like_fam"/>
</dbReference>
<dbReference type="PROSITE" id="PS00411">
    <property type="entry name" value="KINESIN_MOTOR_1"/>
    <property type="match status" value="1"/>
</dbReference>
<feature type="compositionally biased region" description="Low complexity" evidence="6">
    <location>
        <begin position="152"/>
        <end position="166"/>
    </location>
</feature>
<keyword evidence="3 4" id="KW-0505">Motor protein</keyword>
<comment type="caution">
    <text evidence="8">The sequence shown here is derived from an EMBL/GenBank/DDBJ whole genome shotgun (WGS) entry which is preliminary data.</text>
</comment>
<evidence type="ECO:0000256" key="5">
    <source>
        <dbReference type="SAM" id="Coils"/>
    </source>
</evidence>
<organism evidence="8 9">
    <name type="scientific">Tritrichomonas musculus</name>
    <dbReference type="NCBI Taxonomy" id="1915356"/>
    <lineage>
        <taxon>Eukaryota</taxon>
        <taxon>Metamonada</taxon>
        <taxon>Parabasalia</taxon>
        <taxon>Tritrichomonadida</taxon>
        <taxon>Tritrichomonadidae</taxon>
        <taxon>Tritrichomonas</taxon>
    </lineage>
</organism>
<dbReference type="InterPro" id="IPR036961">
    <property type="entry name" value="Kinesin_motor_dom_sf"/>
</dbReference>
<dbReference type="Proteomes" id="UP001470230">
    <property type="component" value="Unassembled WGS sequence"/>
</dbReference>
<accession>A0ABR2HMY3</accession>
<feature type="region of interest" description="Disordered" evidence="6">
    <location>
        <begin position="700"/>
        <end position="723"/>
    </location>
</feature>
<feature type="compositionally biased region" description="Polar residues" evidence="6">
    <location>
        <begin position="485"/>
        <end position="514"/>
    </location>
</feature>
<dbReference type="InterPro" id="IPR019821">
    <property type="entry name" value="Kinesin_motor_CS"/>
</dbReference>
<reference evidence="8 9" key="1">
    <citation type="submission" date="2024-04" db="EMBL/GenBank/DDBJ databases">
        <title>Tritrichomonas musculus Genome.</title>
        <authorList>
            <person name="Alves-Ferreira E."/>
            <person name="Grigg M."/>
            <person name="Lorenzi H."/>
            <person name="Galac M."/>
        </authorList>
    </citation>
    <scope>NUCLEOTIDE SEQUENCE [LARGE SCALE GENOMIC DNA]</scope>
    <source>
        <strain evidence="8 9">EAF2021</strain>
    </source>
</reference>
<dbReference type="PANTHER" id="PTHR47969:SF29">
    <property type="entry name" value="KINESIN-LIKE PROTEIN"/>
    <property type="match status" value="1"/>
</dbReference>
<dbReference type="EMBL" id="JAPFFF010000024">
    <property type="protein sequence ID" value="KAK8850054.1"/>
    <property type="molecule type" value="Genomic_DNA"/>
</dbReference>
<dbReference type="InterPro" id="IPR027417">
    <property type="entry name" value="P-loop_NTPase"/>
</dbReference>
<keyword evidence="5" id="KW-0175">Coiled coil</keyword>
<keyword evidence="1 3" id="KW-0547">Nucleotide-binding</keyword>
<dbReference type="SUPFAM" id="SSF52540">
    <property type="entry name" value="P-loop containing nucleoside triphosphate hydrolases"/>
    <property type="match status" value="2"/>
</dbReference>
<evidence type="ECO:0000313" key="8">
    <source>
        <dbReference type="EMBL" id="KAK8850054.1"/>
    </source>
</evidence>
<evidence type="ECO:0000256" key="3">
    <source>
        <dbReference type="PROSITE-ProRule" id="PRU00283"/>
    </source>
</evidence>
<feature type="domain" description="Kinesin motor" evidence="7">
    <location>
        <begin position="6"/>
        <end position="582"/>
    </location>
</feature>
<keyword evidence="2 3" id="KW-0067">ATP-binding</keyword>
<feature type="binding site" evidence="3">
    <location>
        <begin position="98"/>
        <end position="105"/>
    </location>
    <ligand>
        <name>ATP</name>
        <dbReference type="ChEBI" id="CHEBI:30616"/>
    </ligand>
</feature>
<gene>
    <name evidence="8" type="ORF">M9Y10_018165</name>
</gene>
<evidence type="ECO:0000256" key="2">
    <source>
        <dbReference type="ARBA" id="ARBA00022840"/>
    </source>
</evidence>
<dbReference type="PRINTS" id="PR00380">
    <property type="entry name" value="KINESINHEAVY"/>
</dbReference>
<dbReference type="SMART" id="SM00129">
    <property type="entry name" value="KISc"/>
    <property type="match status" value="1"/>
</dbReference>
<feature type="region of interest" description="Disordered" evidence="6">
    <location>
        <begin position="150"/>
        <end position="225"/>
    </location>
</feature>
<feature type="compositionally biased region" description="Acidic residues" evidence="6">
    <location>
        <begin position="407"/>
        <end position="429"/>
    </location>
</feature>
<comment type="similarity">
    <text evidence="3 4">Belongs to the TRAFAC class myosin-kinesin ATPase superfamily. Kinesin family.</text>
</comment>
<evidence type="ECO:0000256" key="4">
    <source>
        <dbReference type="RuleBase" id="RU000394"/>
    </source>
</evidence>
<dbReference type="InterPro" id="IPR001752">
    <property type="entry name" value="Kinesin_motor_dom"/>
</dbReference>
<evidence type="ECO:0000259" key="7">
    <source>
        <dbReference type="PROSITE" id="PS50067"/>
    </source>
</evidence>
<name>A0ABR2HMY3_9EUKA</name>
<feature type="compositionally biased region" description="Low complexity" evidence="6">
    <location>
        <begin position="468"/>
        <end position="484"/>
    </location>
</feature>
<dbReference type="Pfam" id="PF00225">
    <property type="entry name" value="Kinesin"/>
    <property type="match status" value="2"/>
</dbReference>
<evidence type="ECO:0000313" key="9">
    <source>
        <dbReference type="Proteomes" id="UP001470230"/>
    </source>
</evidence>
<dbReference type="Gene3D" id="3.40.850.10">
    <property type="entry name" value="Kinesin motor domain"/>
    <property type="match status" value="3"/>
</dbReference>
<dbReference type="PANTHER" id="PTHR47969">
    <property type="entry name" value="CHROMOSOME-ASSOCIATED KINESIN KIF4A-RELATED"/>
    <property type="match status" value="1"/>
</dbReference>
<keyword evidence="9" id="KW-1185">Reference proteome</keyword>
<proteinExistence type="inferred from homology"/>
<dbReference type="PROSITE" id="PS50067">
    <property type="entry name" value="KINESIN_MOTOR_2"/>
    <property type="match status" value="1"/>
</dbReference>
<keyword evidence="4" id="KW-0493">Microtubule</keyword>
<feature type="compositionally biased region" description="Basic and acidic residues" evidence="6">
    <location>
        <begin position="430"/>
        <end position="440"/>
    </location>
</feature>
<feature type="coiled-coil region" evidence="5">
    <location>
        <begin position="749"/>
        <end position="776"/>
    </location>
</feature>